<feature type="transmembrane region" description="Helical" evidence="2">
    <location>
        <begin position="130"/>
        <end position="155"/>
    </location>
</feature>
<keyword evidence="4" id="KW-1185">Reference proteome</keyword>
<name>A0A150WP50_BDEBC</name>
<evidence type="ECO:0000256" key="2">
    <source>
        <dbReference type="SAM" id="Phobius"/>
    </source>
</evidence>
<dbReference type="OrthoDB" id="5290627at2"/>
<dbReference type="AlphaFoldDB" id="A0A150WP50"/>
<dbReference type="EMBL" id="LUKE01000001">
    <property type="protein sequence ID" value="KYG66104.1"/>
    <property type="molecule type" value="Genomic_DNA"/>
</dbReference>
<dbReference type="RefSeq" id="WP_061833670.1">
    <property type="nucleotide sequence ID" value="NZ_LUKE01000001.1"/>
</dbReference>
<feature type="transmembrane region" description="Helical" evidence="2">
    <location>
        <begin position="175"/>
        <end position="193"/>
    </location>
</feature>
<gene>
    <name evidence="3" type="ORF">AZI86_03300</name>
</gene>
<evidence type="ECO:0000313" key="3">
    <source>
        <dbReference type="EMBL" id="KYG66104.1"/>
    </source>
</evidence>
<sequence length="265" mass="28527">MDPFEEFEFKPLTDGLGFHKKKPAANNAAAMTSIEETNPKADPFAKNSLKTKGLELLEEPGADPLRPPLPRKGRTPLPTAPGNLTEVGGDGSAAVDEILKTLQKNRRLDFETPKEKISQTTPKLELKKSVWSFSAAILDAMLVVAASLLCMIVVLVATKADLIGNLSNPDGQGMLYLSLFSVFAGVCFIYLVGNRVFVGCTPGEWAFDQCVGKPEELNTSSYTLSVLARSLLVIATGFITLPILSVLMNKDIAGNITGARLFKKA</sequence>
<dbReference type="Proteomes" id="UP000075320">
    <property type="component" value="Unassembled WGS sequence"/>
</dbReference>
<comment type="caution">
    <text evidence="3">The sequence shown here is derived from an EMBL/GenBank/DDBJ whole genome shotgun (WGS) entry which is preliminary data.</text>
</comment>
<accession>A0A150WP50</accession>
<keyword evidence="2" id="KW-0472">Membrane</keyword>
<organism evidence="3 4">
    <name type="scientific">Bdellovibrio bacteriovorus</name>
    <dbReference type="NCBI Taxonomy" id="959"/>
    <lineage>
        <taxon>Bacteria</taxon>
        <taxon>Pseudomonadati</taxon>
        <taxon>Bdellovibrionota</taxon>
        <taxon>Bdellovibrionia</taxon>
        <taxon>Bdellovibrionales</taxon>
        <taxon>Pseudobdellovibrionaceae</taxon>
        <taxon>Bdellovibrio</taxon>
    </lineage>
</organism>
<evidence type="ECO:0000313" key="4">
    <source>
        <dbReference type="Proteomes" id="UP000075320"/>
    </source>
</evidence>
<keyword evidence="2" id="KW-1133">Transmembrane helix</keyword>
<reference evidence="3 4" key="1">
    <citation type="submission" date="2016-03" db="EMBL/GenBank/DDBJ databases">
        <authorList>
            <person name="Ploux O."/>
        </authorList>
    </citation>
    <scope>NUCLEOTIDE SEQUENCE [LARGE SCALE GENOMIC DNA]</scope>
    <source>
        <strain evidence="3 4">R0</strain>
    </source>
</reference>
<proteinExistence type="predicted"/>
<feature type="transmembrane region" description="Helical" evidence="2">
    <location>
        <begin position="226"/>
        <end position="247"/>
    </location>
</feature>
<keyword evidence="2" id="KW-0812">Transmembrane</keyword>
<protein>
    <submittedName>
        <fullName evidence="3">Metalloendopeptidase</fullName>
    </submittedName>
</protein>
<feature type="region of interest" description="Disordered" evidence="1">
    <location>
        <begin position="1"/>
        <end position="86"/>
    </location>
</feature>
<evidence type="ECO:0000256" key="1">
    <source>
        <dbReference type="SAM" id="MobiDB-lite"/>
    </source>
</evidence>